<dbReference type="FunFam" id="3.40.50.300:FF:000108">
    <property type="entry name" value="ATP-dependent RNA helicase RhlE"/>
    <property type="match status" value="1"/>
</dbReference>
<dbReference type="OrthoDB" id="5297934at2"/>
<dbReference type="GO" id="GO:0003676">
    <property type="term" value="F:nucleic acid binding"/>
    <property type="evidence" value="ECO:0007669"/>
    <property type="project" value="InterPro"/>
</dbReference>
<evidence type="ECO:0000256" key="2">
    <source>
        <dbReference type="ARBA" id="ARBA00022490"/>
    </source>
</evidence>
<dbReference type="SUPFAM" id="SSF52540">
    <property type="entry name" value="P-loop containing nucleoside triphosphate hydrolases"/>
    <property type="match status" value="1"/>
</dbReference>
<comment type="caution">
    <text evidence="16">The sequence shown here is derived from an EMBL/GenBank/DDBJ whole genome shotgun (WGS) entry which is preliminary data.</text>
</comment>
<keyword evidence="2" id="KW-0963">Cytoplasm</keyword>
<dbReference type="Pfam" id="PF00271">
    <property type="entry name" value="Helicase_C"/>
    <property type="match status" value="1"/>
</dbReference>
<feature type="region of interest" description="Disordered" evidence="12">
    <location>
        <begin position="392"/>
        <end position="412"/>
    </location>
</feature>
<evidence type="ECO:0000256" key="1">
    <source>
        <dbReference type="ARBA" id="ARBA00012552"/>
    </source>
</evidence>
<dbReference type="EC" id="3.6.4.13" evidence="1"/>
<dbReference type="CDD" id="cd00268">
    <property type="entry name" value="DEADc"/>
    <property type="match status" value="1"/>
</dbReference>
<evidence type="ECO:0000256" key="4">
    <source>
        <dbReference type="ARBA" id="ARBA00022801"/>
    </source>
</evidence>
<evidence type="ECO:0000256" key="5">
    <source>
        <dbReference type="ARBA" id="ARBA00022806"/>
    </source>
</evidence>
<protein>
    <recommendedName>
        <fullName evidence="9">DEAD-box ATP-dependent RNA helicase RhpA</fullName>
        <ecNumber evidence="1">3.6.4.13</ecNumber>
    </recommendedName>
</protein>
<evidence type="ECO:0000256" key="10">
    <source>
        <dbReference type="PROSITE-ProRule" id="PRU00552"/>
    </source>
</evidence>
<evidence type="ECO:0000256" key="11">
    <source>
        <dbReference type="RuleBase" id="RU000492"/>
    </source>
</evidence>
<comment type="catalytic activity">
    <reaction evidence="8">
        <text>ATP + H2O = ADP + phosphate + H(+)</text>
        <dbReference type="Rhea" id="RHEA:13065"/>
        <dbReference type="ChEBI" id="CHEBI:15377"/>
        <dbReference type="ChEBI" id="CHEBI:15378"/>
        <dbReference type="ChEBI" id="CHEBI:30616"/>
        <dbReference type="ChEBI" id="CHEBI:43474"/>
        <dbReference type="ChEBI" id="CHEBI:456216"/>
        <dbReference type="EC" id="3.6.4.13"/>
    </reaction>
</comment>
<feature type="compositionally biased region" description="Polar residues" evidence="12">
    <location>
        <begin position="401"/>
        <end position="410"/>
    </location>
</feature>
<dbReference type="Proteomes" id="UP000241912">
    <property type="component" value="Unassembled WGS sequence"/>
</dbReference>
<dbReference type="EMBL" id="PXXU01000030">
    <property type="protein sequence ID" value="PSJ17006.1"/>
    <property type="molecule type" value="Genomic_DNA"/>
</dbReference>
<dbReference type="SMART" id="SM00490">
    <property type="entry name" value="HELICc"/>
    <property type="match status" value="1"/>
</dbReference>
<evidence type="ECO:0000256" key="6">
    <source>
        <dbReference type="ARBA" id="ARBA00022840"/>
    </source>
</evidence>
<dbReference type="PROSITE" id="PS00039">
    <property type="entry name" value="DEAD_ATP_HELICASE"/>
    <property type="match status" value="1"/>
</dbReference>
<feature type="region of interest" description="Disordered" evidence="12">
    <location>
        <begin position="453"/>
        <end position="491"/>
    </location>
</feature>
<dbReference type="CDD" id="cd18787">
    <property type="entry name" value="SF2_C_DEAD"/>
    <property type="match status" value="1"/>
</dbReference>
<dbReference type="GO" id="GO:0005829">
    <property type="term" value="C:cytosol"/>
    <property type="evidence" value="ECO:0007669"/>
    <property type="project" value="TreeGrafter"/>
</dbReference>
<dbReference type="InterPro" id="IPR014014">
    <property type="entry name" value="RNA_helicase_DEAD_Q_motif"/>
</dbReference>
<dbReference type="PROSITE" id="PS51194">
    <property type="entry name" value="HELICASE_CTER"/>
    <property type="match status" value="1"/>
</dbReference>
<dbReference type="PANTHER" id="PTHR47959">
    <property type="entry name" value="ATP-DEPENDENT RNA HELICASE RHLE-RELATED"/>
    <property type="match status" value="1"/>
</dbReference>
<dbReference type="GO" id="GO:0016787">
    <property type="term" value="F:hydrolase activity"/>
    <property type="evidence" value="ECO:0007669"/>
    <property type="project" value="UniProtKB-KW"/>
</dbReference>
<dbReference type="Gene3D" id="3.40.50.300">
    <property type="entry name" value="P-loop containing nucleotide triphosphate hydrolases"/>
    <property type="match status" value="2"/>
</dbReference>
<evidence type="ECO:0000313" key="16">
    <source>
        <dbReference type="EMBL" id="PSJ17006.1"/>
    </source>
</evidence>
<name>A0A2P7NU61_9PROT</name>
<dbReference type="PROSITE" id="PS51195">
    <property type="entry name" value="Q_MOTIF"/>
    <property type="match status" value="1"/>
</dbReference>
<keyword evidence="3 11" id="KW-0547">Nucleotide-binding</keyword>
<feature type="domain" description="Helicase C-terminal" evidence="14">
    <location>
        <begin position="234"/>
        <end position="383"/>
    </location>
</feature>
<gene>
    <name evidence="16" type="ORF">C7H79_10620</name>
</gene>
<dbReference type="SMART" id="SM00487">
    <property type="entry name" value="DEXDc"/>
    <property type="match status" value="1"/>
</dbReference>
<evidence type="ECO:0000256" key="3">
    <source>
        <dbReference type="ARBA" id="ARBA00022741"/>
    </source>
</evidence>
<dbReference type="InterPro" id="IPR044742">
    <property type="entry name" value="DEAD/DEAH_RhlB"/>
</dbReference>
<dbReference type="GO" id="GO:0042255">
    <property type="term" value="P:ribosome assembly"/>
    <property type="evidence" value="ECO:0007669"/>
    <property type="project" value="UniProtKB-ARBA"/>
</dbReference>
<keyword evidence="5 11" id="KW-0347">Helicase</keyword>
<dbReference type="GO" id="GO:0005524">
    <property type="term" value="F:ATP binding"/>
    <property type="evidence" value="ECO:0007669"/>
    <property type="project" value="UniProtKB-KW"/>
</dbReference>
<dbReference type="InterPro" id="IPR011545">
    <property type="entry name" value="DEAD/DEAH_box_helicase_dom"/>
</dbReference>
<comment type="similarity">
    <text evidence="7 11">Belongs to the DEAD box helicase family.</text>
</comment>
<feature type="domain" description="Helicase ATP-binding" evidence="13">
    <location>
        <begin position="32"/>
        <end position="210"/>
    </location>
</feature>
<keyword evidence="6 11" id="KW-0067">ATP-binding</keyword>
<dbReference type="Pfam" id="PF00270">
    <property type="entry name" value="DEAD"/>
    <property type="match status" value="1"/>
</dbReference>
<evidence type="ECO:0000313" key="17">
    <source>
        <dbReference type="Proteomes" id="UP000241912"/>
    </source>
</evidence>
<dbReference type="GO" id="GO:0009266">
    <property type="term" value="P:response to temperature stimulus"/>
    <property type="evidence" value="ECO:0007669"/>
    <property type="project" value="UniProtKB-ARBA"/>
</dbReference>
<evidence type="ECO:0000256" key="12">
    <source>
        <dbReference type="SAM" id="MobiDB-lite"/>
    </source>
</evidence>
<evidence type="ECO:0000259" key="14">
    <source>
        <dbReference type="PROSITE" id="PS51194"/>
    </source>
</evidence>
<evidence type="ECO:0000256" key="7">
    <source>
        <dbReference type="ARBA" id="ARBA00038437"/>
    </source>
</evidence>
<dbReference type="AlphaFoldDB" id="A0A2P7NU61"/>
<dbReference type="InterPro" id="IPR000629">
    <property type="entry name" value="RNA-helicase_DEAD-box_CS"/>
</dbReference>
<feature type="short sequence motif" description="Q motif" evidence="10">
    <location>
        <begin position="1"/>
        <end position="29"/>
    </location>
</feature>
<keyword evidence="17" id="KW-1185">Reference proteome</keyword>
<reference evidence="16 17" key="1">
    <citation type="submission" date="2018-03" db="EMBL/GenBank/DDBJ databases">
        <title>Draft genome of Nitrosomonas supralitoralis APG5.</title>
        <authorList>
            <person name="Urakawa H."/>
            <person name="Lopez J.V."/>
        </authorList>
    </citation>
    <scope>NUCLEOTIDE SEQUENCE [LARGE SCALE GENOMIC DNA]</scope>
    <source>
        <strain evidence="16 17">APG5</strain>
    </source>
</reference>
<sequence length="491" mass="54941">MPFEQLGLSADLLQAISDQGYTTPTPIQEQAIPVILKGCDVMGGAQTGTGKTAGFTLPMLQRLESYANTSTSPAKHPIRALILVPTRELAIQVYESVKGYGKYVALKSAVIYGGVNIDAQTAAVRSGVDILVATPGRLLDHLQQKNLVLSKVEMFILDEADRMLDMGFLPDIKQIIQLLPTHRQNLMFSATFSEEIKKLAGKILKDPTLIEVAKQNSVSDLISHIVYSVESKYKQEFLIDMIKKQNLQQVLIFTRTKQGADRLAQKLNSREILSLAIHGDRNQLQRTQALDNFKGGLIRVLVATDVAARGLDIEELTHVINFELPNNPEDYVHRIGRTGRAGAKGFAISFVSSEEDILLNGIERLLGIKIQVDESNFGLKKQKTEYLDSKKPIDEQKNKRNVSSIHNKNANPVVKKDSRINPFKKDLIAKKSRRGEKTEDPLFSQPYISKYTDLKSAHEDNTKLRKKENPNQYHRKELPALFIPPVISKQK</sequence>
<accession>A0A2P7NU61</accession>
<dbReference type="InterPro" id="IPR014001">
    <property type="entry name" value="Helicase_ATP-bd"/>
</dbReference>
<organism evidence="16 17">
    <name type="scientific">Nitrosomonas supralitoralis</name>
    <dbReference type="NCBI Taxonomy" id="2116706"/>
    <lineage>
        <taxon>Bacteria</taxon>
        <taxon>Pseudomonadati</taxon>
        <taxon>Pseudomonadota</taxon>
        <taxon>Betaproteobacteria</taxon>
        <taxon>Nitrosomonadales</taxon>
        <taxon>Nitrosomonadaceae</taxon>
        <taxon>Nitrosomonas</taxon>
    </lineage>
</organism>
<evidence type="ECO:0000259" key="13">
    <source>
        <dbReference type="PROSITE" id="PS51192"/>
    </source>
</evidence>
<evidence type="ECO:0000256" key="9">
    <source>
        <dbReference type="ARBA" id="ARBA00074363"/>
    </source>
</evidence>
<keyword evidence="4 11" id="KW-0378">Hydrolase</keyword>
<dbReference type="PROSITE" id="PS51192">
    <property type="entry name" value="HELICASE_ATP_BIND_1"/>
    <property type="match status" value="1"/>
</dbReference>
<dbReference type="PANTHER" id="PTHR47959:SF13">
    <property type="entry name" value="ATP-DEPENDENT RNA HELICASE RHLE"/>
    <property type="match status" value="1"/>
</dbReference>
<proteinExistence type="inferred from homology"/>
<dbReference type="InterPro" id="IPR050079">
    <property type="entry name" value="DEAD_box_RNA_helicase"/>
</dbReference>
<dbReference type="InterPro" id="IPR027417">
    <property type="entry name" value="P-loop_NTPase"/>
</dbReference>
<feature type="domain" description="DEAD-box RNA helicase Q" evidence="15">
    <location>
        <begin position="1"/>
        <end position="29"/>
    </location>
</feature>
<dbReference type="GO" id="GO:0003724">
    <property type="term" value="F:RNA helicase activity"/>
    <property type="evidence" value="ECO:0007669"/>
    <property type="project" value="UniProtKB-EC"/>
</dbReference>
<evidence type="ECO:0000259" key="15">
    <source>
        <dbReference type="PROSITE" id="PS51195"/>
    </source>
</evidence>
<evidence type="ECO:0000256" key="8">
    <source>
        <dbReference type="ARBA" id="ARBA00047984"/>
    </source>
</evidence>
<feature type="compositionally biased region" description="Basic and acidic residues" evidence="12">
    <location>
        <begin position="453"/>
        <end position="478"/>
    </location>
</feature>
<dbReference type="InterPro" id="IPR001650">
    <property type="entry name" value="Helicase_C-like"/>
</dbReference>